<dbReference type="Proteomes" id="UP001141552">
    <property type="component" value="Unassembled WGS sequence"/>
</dbReference>
<evidence type="ECO:0000313" key="3">
    <source>
        <dbReference type="Proteomes" id="UP001141552"/>
    </source>
</evidence>
<keyword evidence="3" id="KW-1185">Reference proteome</keyword>
<dbReference type="AlphaFoldDB" id="A0A9Q0JL01"/>
<dbReference type="EMBL" id="JAKUCV010001628">
    <property type="protein sequence ID" value="KAJ4845593.1"/>
    <property type="molecule type" value="Genomic_DNA"/>
</dbReference>
<name>A0A9Q0JL01_9ROSI</name>
<reference evidence="2" key="2">
    <citation type="journal article" date="2023" name="Plants (Basel)">
        <title>Annotation of the Turnera subulata (Passifloraceae) Draft Genome Reveals the S-Locus Evolved after the Divergence of Turneroideae from Passifloroideae in a Stepwise Manner.</title>
        <authorList>
            <person name="Henning P.M."/>
            <person name="Roalson E.H."/>
            <person name="Mir W."/>
            <person name="McCubbin A.G."/>
            <person name="Shore J.S."/>
        </authorList>
    </citation>
    <scope>NUCLEOTIDE SEQUENCE</scope>
    <source>
        <tissue evidence="2">Leaves</tissue>
    </source>
</reference>
<reference evidence="2" key="1">
    <citation type="submission" date="2022-02" db="EMBL/GenBank/DDBJ databases">
        <authorList>
            <person name="Henning P.M."/>
            <person name="McCubbin A.G."/>
            <person name="Shore J.S."/>
        </authorList>
    </citation>
    <scope>NUCLEOTIDE SEQUENCE</scope>
    <source>
        <strain evidence="2">F60SS</strain>
        <tissue evidence="2">Leaves</tissue>
    </source>
</reference>
<protein>
    <submittedName>
        <fullName evidence="2">Uncharacterized protein</fullName>
    </submittedName>
</protein>
<organism evidence="2 3">
    <name type="scientific">Turnera subulata</name>
    <dbReference type="NCBI Taxonomy" id="218843"/>
    <lineage>
        <taxon>Eukaryota</taxon>
        <taxon>Viridiplantae</taxon>
        <taxon>Streptophyta</taxon>
        <taxon>Embryophyta</taxon>
        <taxon>Tracheophyta</taxon>
        <taxon>Spermatophyta</taxon>
        <taxon>Magnoliopsida</taxon>
        <taxon>eudicotyledons</taxon>
        <taxon>Gunneridae</taxon>
        <taxon>Pentapetalae</taxon>
        <taxon>rosids</taxon>
        <taxon>fabids</taxon>
        <taxon>Malpighiales</taxon>
        <taxon>Passifloraceae</taxon>
        <taxon>Turnera</taxon>
    </lineage>
</organism>
<gene>
    <name evidence="2" type="ORF">Tsubulata_033408</name>
</gene>
<evidence type="ECO:0000256" key="1">
    <source>
        <dbReference type="SAM" id="MobiDB-lite"/>
    </source>
</evidence>
<dbReference type="OrthoDB" id="1099099at2759"/>
<feature type="region of interest" description="Disordered" evidence="1">
    <location>
        <begin position="34"/>
        <end position="59"/>
    </location>
</feature>
<accession>A0A9Q0JL01</accession>
<evidence type="ECO:0000313" key="2">
    <source>
        <dbReference type="EMBL" id="KAJ4845593.1"/>
    </source>
</evidence>
<comment type="caution">
    <text evidence="2">The sequence shown here is derived from an EMBL/GenBank/DDBJ whole genome shotgun (WGS) entry which is preliminary data.</text>
</comment>
<sequence length="87" mass="9825">MNPISSKKKSRIRGFFRRYFACCSPTDCETKKRRISSIHSSAEGMRSPPQNADGCRGMSVQERDENIKEAILYCKSSSSGSEAEERK</sequence>
<proteinExistence type="predicted"/>